<evidence type="ECO:0000256" key="1">
    <source>
        <dbReference type="ARBA" id="ARBA00007673"/>
    </source>
</evidence>
<protein>
    <submittedName>
        <fullName evidence="3">PrpF protein</fullName>
    </submittedName>
</protein>
<evidence type="ECO:0000313" key="3">
    <source>
        <dbReference type="EMBL" id="MBU5669158.1"/>
    </source>
</evidence>
<organism evidence="3 4">
    <name type="scientific">Peptoniphilus ovalis</name>
    <dbReference type="NCBI Taxonomy" id="2841503"/>
    <lineage>
        <taxon>Bacteria</taxon>
        <taxon>Bacillati</taxon>
        <taxon>Bacillota</taxon>
        <taxon>Tissierellia</taxon>
        <taxon>Tissierellales</taxon>
        <taxon>Peptoniphilaceae</taxon>
        <taxon>Peptoniphilus</taxon>
    </lineage>
</organism>
<name>A0ABS6FG58_9FIRM</name>
<dbReference type="EMBL" id="JAHLQO010000003">
    <property type="protein sequence ID" value="MBU5669158.1"/>
    <property type="molecule type" value="Genomic_DNA"/>
</dbReference>
<sequence length="371" mass="40391">MQKFKTVFMRGGTSKGCMFLEQDLPKDRSTWDELFIKVMGSPNPSQIDGMGGCVSSNNKIVIVSKSDREDSDIDYLVGQVVVGKNQIDYTSNCGNMTAAVGPFAVEEGLIKGEYPKTTLKLFNKNTEKYIETEVPIDKETNSFSNYGETKIAGVDGTSGEVKVSFLNPSGSKTGKLLPTGNAVDELDIEGFGKIKVSINDVSNPMVLVRAEDIGLDGTEMPHDADKKTEAMELLEKIRGKAAVIMGFAKDLDDARENSPAIPKIGFITKPKSYTGLGGNKINEDEMDVCVRILSIFKTHKASPLTSACAIAVSSNIKGSLLNEMAPNKKRIRLGHPSGIMELETDMDDLDVKKVSVIRTARRIMDGNVYIK</sequence>
<dbReference type="Pfam" id="PF04303">
    <property type="entry name" value="PrpF"/>
    <property type="match status" value="1"/>
</dbReference>
<comment type="similarity">
    <text evidence="1">Belongs to the PrpF family.</text>
</comment>
<dbReference type="RefSeq" id="WP_216549004.1">
    <property type="nucleotide sequence ID" value="NZ_JAHLQO010000003.1"/>
</dbReference>
<dbReference type="PANTHER" id="PTHR43709">
    <property type="entry name" value="ACONITATE ISOMERASE-RELATED"/>
    <property type="match status" value="1"/>
</dbReference>
<keyword evidence="4" id="KW-1185">Reference proteome</keyword>
<gene>
    <name evidence="3" type="ORF">KQI68_04795</name>
</gene>
<accession>A0ABS6FG58</accession>
<dbReference type="PANTHER" id="PTHR43709:SF2">
    <property type="entry name" value="DUF453 DOMAIN PROTEIN (AFU_ORTHOLOGUE AFUA_6G00360)"/>
    <property type="match status" value="1"/>
</dbReference>
<comment type="caution">
    <text evidence="3">The sequence shown here is derived from an EMBL/GenBank/DDBJ whole genome shotgun (WGS) entry which is preliminary data.</text>
</comment>
<evidence type="ECO:0000313" key="4">
    <source>
        <dbReference type="Proteomes" id="UP000783742"/>
    </source>
</evidence>
<proteinExistence type="inferred from homology"/>
<dbReference type="Proteomes" id="UP000783742">
    <property type="component" value="Unassembled WGS sequence"/>
</dbReference>
<reference evidence="3 4" key="1">
    <citation type="submission" date="2021-06" db="EMBL/GenBank/DDBJ databases">
        <authorList>
            <person name="Sun Q."/>
            <person name="Li D."/>
        </authorList>
    </citation>
    <scope>NUCLEOTIDE SEQUENCE [LARGE SCALE GENOMIC DNA]</scope>
    <source>
        <strain evidence="3 4">MSJ-1</strain>
    </source>
</reference>
<evidence type="ECO:0000256" key="2">
    <source>
        <dbReference type="ARBA" id="ARBA00023235"/>
    </source>
</evidence>
<keyword evidence="2" id="KW-0413">Isomerase</keyword>
<dbReference type="InterPro" id="IPR007400">
    <property type="entry name" value="PrpF-like"/>
</dbReference>